<protein>
    <submittedName>
        <fullName evidence="2">Uncharacterized protein</fullName>
    </submittedName>
</protein>
<evidence type="ECO:0000313" key="3">
    <source>
        <dbReference type="Proteomes" id="UP000800092"/>
    </source>
</evidence>
<reference evidence="2" key="1">
    <citation type="journal article" date="2020" name="Stud. Mycol.">
        <title>101 Dothideomycetes genomes: a test case for predicting lifestyles and emergence of pathogens.</title>
        <authorList>
            <person name="Haridas S."/>
            <person name="Albert R."/>
            <person name="Binder M."/>
            <person name="Bloem J."/>
            <person name="Labutti K."/>
            <person name="Salamov A."/>
            <person name="Andreopoulos B."/>
            <person name="Baker S."/>
            <person name="Barry K."/>
            <person name="Bills G."/>
            <person name="Bluhm B."/>
            <person name="Cannon C."/>
            <person name="Castanera R."/>
            <person name="Culley D."/>
            <person name="Daum C."/>
            <person name="Ezra D."/>
            <person name="Gonzalez J."/>
            <person name="Henrissat B."/>
            <person name="Kuo A."/>
            <person name="Liang C."/>
            <person name="Lipzen A."/>
            <person name="Lutzoni F."/>
            <person name="Magnuson J."/>
            <person name="Mondo S."/>
            <person name="Nolan M."/>
            <person name="Ohm R."/>
            <person name="Pangilinan J."/>
            <person name="Park H.-J."/>
            <person name="Ramirez L."/>
            <person name="Alfaro M."/>
            <person name="Sun H."/>
            <person name="Tritt A."/>
            <person name="Yoshinaga Y."/>
            <person name="Zwiers L.-H."/>
            <person name="Turgeon B."/>
            <person name="Goodwin S."/>
            <person name="Spatafora J."/>
            <person name="Crous P."/>
            <person name="Grigoriev I."/>
        </authorList>
    </citation>
    <scope>NUCLEOTIDE SEQUENCE</scope>
    <source>
        <strain evidence="2">Tuck. ex Michener</strain>
    </source>
</reference>
<name>A0A6A6HAZ2_VIRVR</name>
<accession>A0A6A6HAZ2</accession>
<gene>
    <name evidence="2" type="ORF">EV356DRAFT_532262</name>
</gene>
<feature type="region of interest" description="Disordered" evidence="1">
    <location>
        <begin position="217"/>
        <end position="240"/>
    </location>
</feature>
<dbReference type="Proteomes" id="UP000800092">
    <property type="component" value="Unassembled WGS sequence"/>
</dbReference>
<evidence type="ECO:0000256" key="1">
    <source>
        <dbReference type="SAM" id="MobiDB-lite"/>
    </source>
</evidence>
<sequence length="405" mass="44524">MTANPSNAAPVDPSLAAAAQIPLQTFTLPTFPPEAQNLKSLTLTSDIALNAYHSLLSDSTFSPETAIPPLPRCIESLTLELFSLGYPPGWLTQLSRRLPNTKDLVVYSQLLGGITAESQADAERFFENLRGLRGLHLLDVFAKPGFYGAIGDILWAERDTEQQAGELGVRKRLLFLEVNFTFQPRQKEFLGTLPGKELHRLVTPSLVTCAFNVSPADVTNDPQDPTNLTEEGEELASGKEEGVRTLEGNLAEKLVEALVKDESRPRGLKVLNTTLYILTVTQFGKLLEAHQGLLMVSASIKEDGSAEKWKKDVRDAALHCPELEQIEVVVVPETQDASAEHLKSTSINLVSSWKREDIVELQEKCPKLTGVKVNLLRMQSAGVTDWIKEEDGSWTSQPEGTVKSK</sequence>
<evidence type="ECO:0000313" key="2">
    <source>
        <dbReference type="EMBL" id="KAF2234978.1"/>
    </source>
</evidence>
<dbReference type="AlphaFoldDB" id="A0A6A6HAZ2"/>
<feature type="compositionally biased region" description="Polar residues" evidence="1">
    <location>
        <begin position="220"/>
        <end position="229"/>
    </location>
</feature>
<dbReference type="OrthoDB" id="5356476at2759"/>
<proteinExistence type="predicted"/>
<dbReference type="EMBL" id="ML991794">
    <property type="protein sequence ID" value="KAF2234978.1"/>
    <property type="molecule type" value="Genomic_DNA"/>
</dbReference>
<organism evidence="2 3">
    <name type="scientific">Viridothelium virens</name>
    <name type="common">Speckled blister lichen</name>
    <name type="synonym">Trypethelium virens</name>
    <dbReference type="NCBI Taxonomy" id="1048519"/>
    <lineage>
        <taxon>Eukaryota</taxon>
        <taxon>Fungi</taxon>
        <taxon>Dikarya</taxon>
        <taxon>Ascomycota</taxon>
        <taxon>Pezizomycotina</taxon>
        <taxon>Dothideomycetes</taxon>
        <taxon>Dothideomycetes incertae sedis</taxon>
        <taxon>Trypetheliales</taxon>
        <taxon>Trypetheliaceae</taxon>
        <taxon>Viridothelium</taxon>
    </lineage>
</organism>
<keyword evidence="3" id="KW-1185">Reference proteome</keyword>